<accession>A0AAN7PC93</accession>
<dbReference type="EMBL" id="JARPUR010000002">
    <property type="protein sequence ID" value="KAK4882417.1"/>
    <property type="molecule type" value="Genomic_DNA"/>
</dbReference>
<name>A0AAN7PC93_9COLE</name>
<keyword evidence="2" id="KW-1185">Reference proteome</keyword>
<dbReference type="AlphaFoldDB" id="A0AAN7PC93"/>
<dbReference type="Proteomes" id="UP001353858">
    <property type="component" value="Unassembled WGS sequence"/>
</dbReference>
<evidence type="ECO:0000313" key="1">
    <source>
        <dbReference type="EMBL" id="KAK4882417.1"/>
    </source>
</evidence>
<gene>
    <name evidence="1" type="ORF">RN001_005736</name>
</gene>
<dbReference type="PANTHER" id="PTHR45913">
    <property type="entry name" value="EPM2A-INTERACTING PROTEIN 1"/>
    <property type="match status" value="1"/>
</dbReference>
<protein>
    <submittedName>
        <fullName evidence="1">Uncharacterized protein</fullName>
    </submittedName>
</protein>
<reference evidence="2" key="1">
    <citation type="submission" date="2023-01" db="EMBL/GenBank/DDBJ databases">
        <title>Key to firefly adult light organ development and bioluminescence: homeobox transcription factors regulate luciferase expression and transportation to peroxisome.</title>
        <authorList>
            <person name="Fu X."/>
        </authorList>
    </citation>
    <scope>NUCLEOTIDE SEQUENCE [LARGE SCALE GENOMIC DNA]</scope>
</reference>
<dbReference type="PANTHER" id="PTHR45913:SF19">
    <property type="entry name" value="LOW QUALITY PROTEIN: ZINC FINGER BED DOMAIN-CONTAINING PROTEIN 5-LIKE"/>
    <property type="match status" value="1"/>
</dbReference>
<evidence type="ECO:0000313" key="2">
    <source>
        <dbReference type="Proteomes" id="UP001353858"/>
    </source>
</evidence>
<proteinExistence type="predicted"/>
<sequence>MKLGPSGASYALSEKTSVSFEISKLIAKSKKAHTIAESLIKPSTKKIQDIPLFQRHVKLCIQNMSNDIEKQVIDKIKCSPYFALQCDESTDVSQCCQLLVFIRFFNDNQTFQEELLFSQELETTFQGADVMNVINQYF</sequence>
<comment type="caution">
    <text evidence="1">The sequence shown here is derived from an EMBL/GenBank/DDBJ whole genome shotgun (WGS) entry which is preliminary data.</text>
</comment>
<organism evidence="1 2">
    <name type="scientific">Aquatica leii</name>
    <dbReference type="NCBI Taxonomy" id="1421715"/>
    <lineage>
        <taxon>Eukaryota</taxon>
        <taxon>Metazoa</taxon>
        <taxon>Ecdysozoa</taxon>
        <taxon>Arthropoda</taxon>
        <taxon>Hexapoda</taxon>
        <taxon>Insecta</taxon>
        <taxon>Pterygota</taxon>
        <taxon>Neoptera</taxon>
        <taxon>Endopterygota</taxon>
        <taxon>Coleoptera</taxon>
        <taxon>Polyphaga</taxon>
        <taxon>Elateriformia</taxon>
        <taxon>Elateroidea</taxon>
        <taxon>Lampyridae</taxon>
        <taxon>Luciolinae</taxon>
        <taxon>Aquatica</taxon>
    </lineage>
</organism>